<protein>
    <submittedName>
        <fullName evidence="1">Uncharacterized protein</fullName>
    </submittedName>
</protein>
<name>A0A0E9WUD6_ANGAN</name>
<dbReference type="AlphaFoldDB" id="A0A0E9WUD6"/>
<accession>A0A0E9WUD6</accession>
<reference evidence="1" key="2">
    <citation type="journal article" date="2015" name="Fish Shellfish Immunol.">
        <title>Early steps in the European eel (Anguilla anguilla)-Vibrio vulnificus interaction in the gills: Role of the RtxA13 toxin.</title>
        <authorList>
            <person name="Callol A."/>
            <person name="Pajuelo D."/>
            <person name="Ebbesson L."/>
            <person name="Teles M."/>
            <person name="MacKenzie S."/>
            <person name="Amaro C."/>
        </authorList>
    </citation>
    <scope>NUCLEOTIDE SEQUENCE</scope>
</reference>
<organism evidence="1">
    <name type="scientific">Anguilla anguilla</name>
    <name type="common">European freshwater eel</name>
    <name type="synonym">Muraena anguilla</name>
    <dbReference type="NCBI Taxonomy" id="7936"/>
    <lineage>
        <taxon>Eukaryota</taxon>
        <taxon>Metazoa</taxon>
        <taxon>Chordata</taxon>
        <taxon>Craniata</taxon>
        <taxon>Vertebrata</taxon>
        <taxon>Euteleostomi</taxon>
        <taxon>Actinopterygii</taxon>
        <taxon>Neopterygii</taxon>
        <taxon>Teleostei</taxon>
        <taxon>Anguilliformes</taxon>
        <taxon>Anguillidae</taxon>
        <taxon>Anguilla</taxon>
    </lineage>
</organism>
<dbReference type="EMBL" id="GBXM01014726">
    <property type="protein sequence ID" value="JAH93851.1"/>
    <property type="molecule type" value="Transcribed_RNA"/>
</dbReference>
<proteinExistence type="predicted"/>
<reference evidence="1" key="1">
    <citation type="submission" date="2014-11" db="EMBL/GenBank/DDBJ databases">
        <authorList>
            <person name="Amaro Gonzalez C."/>
        </authorList>
    </citation>
    <scope>NUCLEOTIDE SEQUENCE</scope>
</reference>
<sequence>MNGYFLLQLQGTTFAHPYAEVGHPPRNHNGLVYAAPLSAAVILMHKGQNMGAWPINNSVQVQNTEAAFDTYLQSQPLESTSFLLCIEGIEKNSAFNPTASLPILQME</sequence>
<evidence type="ECO:0000313" key="1">
    <source>
        <dbReference type="EMBL" id="JAH93851.1"/>
    </source>
</evidence>